<keyword evidence="5" id="KW-1185">Reference proteome</keyword>
<protein>
    <recommendedName>
        <fullName evidence="3">NADP-dependent oxidoreductase domain-containing protein</fullName>
    </recommendedName>
</protein>
<dbReference type="SUPFAM" id="SSF51430">
    <property type="entry name" value="NAD(P)-linked oxidoreductase"/>
    <property type="match status" value="1"/>
</dbReference>
<dbReference type="AlphaFoldDB" id="D8Q5Y9"/>
<dbReference type="HOGENOM" id="CLU_023205_2_0_1"/>
<name>D8Q5Y9_SCHCM</name>
<dbReference type="PANTHER" id="PTHR43364:SF9">
    <property type="entry name" value="OXIDOREDUCTASE"/>
    <property type="match status" value="1"/>
</dbReference>
<dbReference type="CDD" id="cd19079">
    <property type="entry name" value="AKR_EcYajO-like"/>
    <property type="match status" value="1"/>
</dbReference>
<sequence>MSAAGQVTYRQLGKSGLRISVPILGTMSFGNPEWAAFGAKWVLGEEESLRILKTAWDMGINTFDTSNNYSNGDSERMLAKFIEKYNIPREEIIIATKCFHLVSKDPTAVSRARPDLLNTREYLNRAGLSRAAIFNAVDASLARLNTPYIDLYQIHRFDPTVPAEETMEALHDLVHAGKVRYIGASAMRCWQFAHLDTVAEKNGWTKFVSMQNQVSLLYREEEREMLAYCKFNGIGVIPYSPLFGGKLARPLKSDTTARETAVTAMMSGDVSEADRAIIARVQEIAERRGWKMSQVALAWVASKTDSPIVGANSPERALESAIGGLELTKEEVAYLEEP</sequence>
<dbReference type="InterPro" id="IPR050523">
    <property type="entry name" value="AKR_Detox_Biosynth"/>
</dbReference>
<keyword evidence="2" id="KW-0560">Oxidoreductase</keyword>
<evidence type="ECO:0000256" key="1">
    <source>
        <dbReference type="ARBA" id="ARBA00022857"/>
    </source>
</evidence>
<dbReference type="InParanoid" id="D8Q5Y9"/>
<gene>
    <name evidence="4" type="ORF">SCHCODRAFT_55154</name>
</gene>
<organism evidence="5">
    <name type="scientific">Schizophyllum commune (strain H4-8 / FGSC 9210)</name>
    <name type="common">Split gill fungus</name>
    <dbReference type="NCBI Taxonomy" id="578458"/>
    <lineage>
        <taxon>Eukaryota</taxon>
        <taxon>Fungi</taxon>
        <taxon>Dikarya</taxon>
        <taxon>Basidiomycota</taxon>
        <taxon>Agaricomycotina</taxon>
        <taxon>Agaricomycetes</taxon>
        <taxon>Agaricomycetidae</taxon>
        <taxon>Agaricales</taxon>
        <taxon>Schizophyllaceae</taxon>
        <taxon>Schizophyllum</taxon>
    </lineage>
</organism>
<dbReference type="InterPro" id="IPR036812">
    <property type="entry name" value="NAD(P)_OxRdtase_dom_sf"/>
</dbReference>
<keyword evidence="1" id="KW-0521">NADP</keyword>
<dbReference type="EMBL" id="GL377306">
    <property type="protein sequence ID" value="EFI97492.1"/>
    <property type="molecule type" value="Genomic_DNA"/>
</dbReference>
<dbReference type="eggNOG" id="KOG1575">
    <property type="taxonomic scope" value="Eukaryota"/>
</dbReference>
<accession>D8Q5Y9</accession>
<dbReference type="VEuPathDB" id="FungiDB:SCHCODRAFT_02541203"/>
<dbReference type="OMA" id="FLWNISI"/>
<dbReference type="FunFam" id="3.20.20.100:FF:000004">
    <property type="entry name" value="Oxidoreductase, aldo/keto reductase"/>
    <property type="match status" value="1"/>
</dbReference>
<dbReference type="Gene3D" id="3.20.20.100">
    <property type="entry name" value="NADP-dependent oxidoreductase domain"/>
    <property type="match status" value="1"/>
</dbReference>
<dbReference type="GO" id="GO:0005829">
    <property type="term" value="C:cytosol"/>
    <property type="evidence" value="ECO:0007669"/>
    <property type="project" value="UniProtKB-ARBA"/>
</dbReference>
<dbReference type="PANTHER" id="PTHR43364">
    <property type="entry name" value="NADH-SPECIFIC METHYLGLYOXAL REDUCTASE-RELATED"/>
    <property type="match status" value="1"/>
</dbReference>
<dbReference type="OrthoDB" id="1720422at2759"/>
<dbReference type="KEGG" id="scm:SCHCO_02541203"/>
<evidence type="ECO:0000256" key="2">
    <source>
        <dbReference type="ARBA" id="ARBA00023002"/>
    </source>
</evidence>
<dbReference type="Pfam" id="PF00248">
    <property type="entry name" value="Aldo_ket_red"/>
    <property type="match status" value="1"/>
</dbReference>
<reference evidence="4 5" key="1">
    <citation type="journal article" date="2010" name="Nat. Biotechnol.">
        <title>Genome sequence of the model mushroom Schizophyllum commune.</title>
        <authorList>
            <person name="Ohm R.A."/>
            <person name="de Jong J.F."/>
            <person name="Lugones L.G."/>
            <person name="Aerts A."/>
            <person name="Kothe E."/>
            <person name="Stajich J.E."/>
            <person name="de Vries R.P."/>
            <person name="Record E."/>
            <person name="Levasseur A."/>
            <person name="Baker S.E."/>
            <person name="Bartholomew K.A."/>
            <person name="Coutinho P.M."/>
            <person name="Erdmann S."/>
            <person name="Fowler T.J."/>
            <person name="Gathman A.C."/>
            <person name="Lombard V."/>
            <person name="Henrissat B."/>
            <person name="Knabe N."/>
            <person name="Kuees U."/>
            <person name="Lilly W.W."/>
            <person name="Lindquist E."/>
            <person name="Lucas S."/>
            <person name="Magnuson J.K."/>
            <person name="Piumi F."/>
            <person name="Raudaskoski M."/>
            <person name="Salamov A."/>
            <person name="Schmutz J."/>
            <person name="Schwarze F.W.M.R."/>
            <person name="vanKuyk P.A."/>
            <person name="Horton J.S."/>
            <person name="Grigoriev I.V."/>
            <person name="Woesten H.A.B."/>
        </authorList>
    </citation>
    <scope>NUCLEOTIDE SEQUENCE [LARGE SCALE GENOMIC DNA]</scope>
    <source>
        <strain evidence="5">H4-8 / FGSC 9210</strain>
    </source>
</reference>
<dbReference type="InterPro" id="IPR023210">
    <property type="entry name" value="NADP_OxRdtase_dom"/>
</dbReference>
<feature type="domain" description="NADP-dependent oxidoreductase" evidence="3">
    <location>
        <begin position="23"/>
        <end position="337"/>
    </location>
</feature>
<evidence type="ECO:0000259" key="3">
    <source>
        <dbReference type="Pfam" id="PF00248"/>
    </source>
</evidence>
<proteinExistence type="predicted"/>
<dbReference type="GO" id="GO:0016491">
    <property type="term" value="F:oxidoreductase activity"/>
    <property type="evidence" value="ECO:0007669"/>
    <property type="project" value="UniProtKB-KW"/>
</dbReference>
<dbReference type="GeneID" id="9596481"/>
<evidence type="ECO:0000313" key="4">
    <source>
        <dbReference type="EMBL" id="EFI97492.1"/>
    </source>
</evidence>
<dbReference type="Proteomes" id="UP000007431">
    <property type="component" value="Unassembled WGS sequence"/>
</dbReference>
<evidence type="ECO:0000313" key="5">
    <source>
        <dbReference type="Proteomes" id="UP000007431"/>
    </source>
</evidence>